<dbReference type="EMBL" id="LRBV02000004">
    <property type="status" value="NOT_ANNOTATED_CDS"/>
    <property type="molecule type" value="Genomic_DNA"/>
</dbReference>
<protein>
    <submittedName>
        <fullName evidence="2">Uncharacterized protein</fullName>
    </submittedName>
</protein>
<dbReference type="PANTHER" id="PTHR31170:SF9">
    <property type="entry name" value="PROTEIN, PUTATIVE (DUF247)-RELATED"/>
    <property type="match status" value="1"/>
</dbReference>
<name>A0A7N2LF89_QUELO</name>
<reference evidence="2" key="2">
    <citation type="submission" date="2021-01" db="UniProtKB">
        <authorList>
            <consortium name="EnsemblPlants"/>
        </authorList>
    </citation>
    <scope>IDENTIFICATION</scope>
</reference>
<dbReference type="InParanoid" id="A0A7N2LF89"/>
<dbReference type="InterPro" id="IPR004158">
    <property type="entry name" value="DUF247_pln"/>
</dbReference>
<organism evidence="2 3">
    <name type="scientific">Quercus lobata</name>
    <name type="common">Valley oak</name>
    <dbReference type="NCBI Taxonomy" id="97700"/>
    <lineage>
        <taxon>Eukaryota</taxon>
        <taxon>Viridiplantae</taxon>
        <taxon>Streptophyta</taxon>
        <taxon>Embryophyta</taxon>
        <taxon>Tracheophyta</taxon>
        <taxon>Spermatophyta</taxon>
        <taxon>Magnoliopsida</taxon>
        <taxon>eudicotyledons</taxon>
        <taxon>Gunneridae</taxon>
        <taxon>Pentapetalae</taxon>
        <taxon>rosids</taxon>
        <taxon>fabids</taxon>
        <taxon>Fagales</taxon>
        <taxon>Fagaceae</taxon>
        <taxon>Quercus</taxon>
    </lineage>
</organism>
<reference evidence="2 3" key="1">
    <citation type="journal article" date="2016" name="G3 (Bethesda)">
        <title>First Draft Assembly and Annotation of the Genome of a California Endemic Oak Quercus lobata Nee (Fagaceae).</title>
        <authorList>
            <person name="Sork V.L."/>
            <person name="Fitz-Gibbon S.T."/>
            <person name="Puiu D."/>
            <person name="Crepeau M."/>
            <person name="Gugger P.F."/>
            <person name="Sherman R."/>
            <person name="Stevens K."/>
            <person name="Langley C.H."/>
            <person name="Pellegrini M."/>
            <person name="Salzberg S.L."/>
        </authorList>
    </citation>
    <scope>NUCLEOTIDE SEQUENCE [LARGE SCALE GENOMIC DNA]</scope>
    <source>
        <strain evidence="2 3">cv. SW786</strain>
    </source>
</reference>
<accession>A0A7N2LF89</accession>
<dbReference type="Pfam" id="PF03140">
    <property type="entry name" value="DUF247"/>
    <property type="match status" value="1"/>
</dbReference>
<evidence type="ECO:0000313" key="3">
    <source>
        <dbReference type="Proteomes" id="UP000594261"/>
    </source>
</evidence>
<dbReference type="Gramene" id="QL04p031723:mrna">
    <property type="protein sequence ID" value="QL04p031723:mrna"/>
    <property type="gene ID" value="QL04p031723"/>
</dbReference>
<dbReference type="AlphaFoldDB" id="A0A7N2LF89"/>
<keyword evidence="1" id="KW-0812">Transmembrane</keyword>
<dbReference type="PANTHER" id="PTHR31170">
    <property type="entry name" value="BNAC04G53230D PROTEIN"/>
    <property type="match status" value="1"/>
</dbReference>
<evidence type="ECO:0000256" key="1">
    <source>
        <dbReference type="SAM" id="Phobius"/>
    </source>
</evidence>
<keyword evidence="1" id="KW-1133">Transmembrane helix</keyword>
<dbReference type="Proteomes" id="UP000594261">
    <property type="component" value="Chromosome 4"/>
</dbReference>
<keyword evidence="1" id="KW-0472">Membrane</keyword>
<dbReference type="EnsemblPlants" id="QL04p031723:mrna">
    <property type="protein sequence ID" value="QL04p031723:mrna"/>
    <property type="gene ID" value="QL04p031723"/>
</dbReference>
<proteinExistence type="predicted"/>
<keyword evidence="3" id="KW-1185">Reference proteome</keyword>
<evidence type="ECO:0000313" key="2">
    <source>
        <dbReference type="EnsemblPlants" id="QL04p031723:mrna"/>
    </source>
</evidence>
<sequence>MELGDTLPTTVAGSLKNNRLRKELSIDIPIVMENDLMCHESIIDVSLAMEPAWWPECCIYRAPKKLREFFPCLEATQTFLHVPQFLVDDKTESLFRNLMALEQCHYPSEAYICNYICLLDYLINTREDVELLVDKKIIINMLGSNEVIATMVNKLGLEIVETGSCYFDLAQELNKHYDQCCNHNMGNLRSTYFPNLWRGTATIIGLIVLGFTLWDFIRHYVRH</sequence>
<feature type="transmembrane region" description="Helical" evidence="1">
    <location>
        <begin position="196"/>
        <end position="217"/>
    </location>
</feature>